<protein>
    <recommendedName>
        <fullName evidence="4">Cytochrome b561 bacterial/Ni-hydrogenase domain-containing protein</fullName>
    </recommendedName>
</protein>
<organism evidence="2 3">
    <name type="scientific">Sulfitobacter alexandrii</name>
    <dbReference type="NCBI Taxonomy" id="1917485"/>
    <lineage>
        <taxon>Bacteria</taxon>
        <taxon>Pseudomonadati</taxon>
        <taxon>Pseudomonadota</taxon>
        <taxon>Alphaproteobacteria</taxon>
        <taxon>Rhodobacterales</taxon>
        <taxon>Roseobacteraceae</taxon>
        <taxon>Sulfitobacter</taxon>
    </lineage>
</organism>
<feature type="transmembrane region" description="Helical" evidence="1">
    <location>
        <begin position="7"/>
        <end position="26"/>
    </location>
</feature>
<keyword evidence="1" id="KW-0472">Membrane</keyword>
<feature type="transmembrane region" description="Helical" evidence="1">
    <location>
        <begin position="97"/>
        <end position="119"/>
    </location>
</feature>
<evidence type="ECO:0000313" key="3">
    <source>
        <dbReference type="Proteomes" id="UP000181897"/>
    </source>
</evidence>
<proteinExistence type="predicted"/>
<accession>A0A1J0WET9</accession>
<reference evidence="2 3" key="1">
    <citation type="submission" date="2016-11" db="EMBL/GenBank/DDBJ databases">
        <title>Complete genome sequence of Sulfitobacter sp. AM1-D1, a toxic bacteria associated with marine dinoflagellate Alexandrium minutum in East China Sea.</title>
        <authorList>
            <person name="Yang Q."/>
            <person name="Zhang X."/>
            <person name="Tian X."/>
        </authorList>
    </citation>
    <scope>NUCLEOTIDE SEQUENCE [LARGE SCALE GENOMIC DNA]</scope>
    <source>
        <strain evidence="2 3">AM1-D1</strain>
    </source>
</reference>
<dbReference type="STRING" id="1917485.BOO69_04895"/>
<feature type="transmembrane region" description="Helical" evidence="1">
    <location>
        <begin position="32"/>
        <end position="52"/>
    </location>
</feature>
<feature type="transmembrane region" description="Helical" evidence="1">
    <location>
        <begin position="73"/>
        <end position="91"/>
    </location>
</feature>
<keyword evidence="1" id="KW-0812">Transmembrane</keyword>
<evidence type="ECO:0000313" key="2">
    <source>
        <dbReference type="EMBL" id="APE42833.1"/>
    </source>
</evidence>
<evidence type="ECO:0000256" key="1">
    <source>
        <dbReference type="SAM" id="Phobius"/>
    </source>
</evidence>
<dbReference type="Proteomes" id="UP000181897">
    <property type="component" value="Chromosome"/>
</dbReference>
<sequence>MSRRGIVIGLHWAAFLLILIMIKGGVSTPWALWLFVGVVAAWEALTLAKGLIGRPGPKLSPGMRRAYPWMHRTLHILLALTALACLLRLAGHPLRYLDAWILLNITLAAGAFHGVFHVWRHTALYDNALRLILPRIMHKWL</sequence>
<dbReference type="AlphaFoldDB" id="A0A1J0WET9"/>
<dbReference type="OrthoDB" id="7744460at2"/>
<evidence type="ECO:0008006" key="4">
    <source>
        <dbReference type="Google" id="ProtNLM"/>
    </source>
</evidence>
<keyword evidence="3" id="KW-1185">Reference proteome</keyword>
<dbReference type="KEGG" id="suam:BOO69_04895"/>
<dbReference type="EMBL" id="CP018076">
    <property type="protein sequence ID" value="APE42833.1"/>
    <property type="molecule type" value="Genomic_DNA"/>
</dbReference>
<gene>
    <name evidence="2" type="ORF">BOO69_04895</name>
</gene>
<keyword evidence="1" id="KW-1133">Transmembrane helix</keyword>
<name>A0A1J0WET9_9RHOB</name>
<dbReference type="RefSeq" id="WP_071970840.1">
    <property type="nucleotide sequence ID" value="NZ_CP018076.1"/>
</dbReference>